<evidence type="ECO:0000313" key="19">
    <source>
        <dbReference type="Proteomes" id="UP000294951"/>
    </source>
</evidence>
<reference evidence="1" key="12">
    <citation type="submission" date="2020-07" db="EMBL/GenBank/DDBJ databases">
        <title>Clinical and genomic characterization of carbapenemase-producing Enterobacterales causing secondary infections during the COVID-19 crisis at a New York City hospital.</title>
        <authorList>
            <person name="Gomez-Simmonds A."/>
            <person name="Annavajhala M.K."/>
            <person name="Uhlemann A.-C."/>
        </authorList>
    </citation>
    <scope>NUCLEOTIDE SEQUENCE</scope>
    <source>
        <strain evidence="2">NK1590</strain>
        <strain evidence="4">NK1594</strain>
        <strain evidence="3">NK1596</strain>
        <strain evidence="1">NK1597</strain>
        <strain evidence="5">NK1607</strain>
    </source>
</reference>
<reference evidence="11" key="3">
    <citation type="submission" date="2018-07" db="EMBL/GenBank/DDBJ databases">
        <title>Draft genome sequence of Klebsiella pneumoniae K293.</title>
        <authorList>
            <person name="He F."/>
        </authorList>
    </citation>
    <scope>NUCLEOTIDE SEQUENCE</scope>
    <source>
        <strain evidence="11">K293</strain>
    </source>
</reference>
<dbReference type="EMBL" id="WNPO01000040">
    <property type="protein sequence ID" value="MUA42357.1"/>
    <property type="molecule type" value="Genomic_DNA"/>
</dbReference>
<dbReference type="EMBL" id="JACXTJ010000001">
    <property type="protein sequence ID" value="MBD3721238.1"/>
    <property type="molecule type" value="Genomic_DNA"/>
</dbReference>
<dbReference type="EMBL" id="NCMJ01000088">
    <property type="protein sequence ID" value="PLE26701.1"/>
    <property type="molecule type" value="Genomic_DNA"/>
</dbReference>
<reference evidence="14 19" key="9">
    <citation type="submission" date="2019-03" db="EMBL/GenBank/DDBJ databases">
        <title>Multidrug-Resistant Klebsiella pneumoniae Clinical Bloodstream Isolates in Shanghai, China.</title>
        <authorList>
            <person name="Wang S."/>
        </authorList>
    </citation>
    <scope>NUCLEOTIDE SEQUENCE [LARGE SCALE GENOMIC DNA]</scope>
    <source>
        <strain evidence="14 19">RJ1071</strain>
    </source>
</reference>
<dbReference type="Proteomes" id="UP000609027">
    <property type="component" value="Unassembled WGS sequence"/>
</dbReference>
<dbReference type="Proteomes" id="UP000234439">
    <property type="component" value="Unassembled WGS sequence"/>
</dbReference>
<evidence type="ECO:0000313" key="15">
    <source>
        <dbReference type="Proteomes" id="UP000196447"/>
    </source>
</evidence>
<reference evidence="13" key="7">
    <citation type="submission" date="2018-10" db="EMBL/GenBank/DDBJ databases">
        <authorList>
            <person name="Fan Y."/>
            <person name="Timp W."/>
            <person name="Bergman Y."/>
            <person name="Tamma P."/>
            <person name="Simner P."/>
        </authorList>
    </citation>
    <scope>NUCLEOTIDE SEQUENCE</scope>
    <source>
        <strain evidence="13">KLPN_104</strain>
    </source>
</reference>
<evidence type="ECO:0000313" key="6">
    <source>
        <dbReference type="EMBL" id="MUA42357.1"/>
    </source>
</evidence>
<reference evidence="7 15" key="2">
    <citation type="submission" date="2017-03" db="EMBL/GenBank/DDBJ databases">
        <authorList>
            <person name="Fouts D."/>
            <person name="Stalin M.J."/>
            <person name="Chen L."/>
            <person name="Wright M."/>
            <person name="Sutton G."/>
            <person name="Nguyen K."/>
            <person name="Vanduin D."/>
            <person name="Rojas L."/>
            <person name="Hujer A."/>
            <person name="Hujer K."/>
            <person name="Bonomo R."/>
            <person name="Kreiswirth B."/>
            <person name="Adams M."/>
        </authorList>
    </citation>
    <scope>NUCLEOTIDE SEQUENCE [LARGE SCALE GENOMIC DNA]</scope>
    <source>
        <strain evidence="7 15">39383</strain>
    </source>
</reference>
<dbReference type="EMBL" id="MPYG04000224">
    <property type="protein sequence ID" value="ROG87364.1"/>
    <property type="molecule type" value="Genomic_DNA"/>
</dbReference>
<dbReference type="EMBL" id="RDAM01000001">
    <property type="protein sequence ID" value="RRF07851.1"/>
    <property type="molecule type" value="Genomic_DNA"/>
</dbReference>
<dbReference type="Proteomes" id="UP000631473">
    <property type="component" value="Unassembled WGS sequence"/>
</dbReference>
<evidence type="ECO:0000313" key="16">
    <source>
        <dbReference type="Proteomes" id="UP000234439"/>
    </source>
</evidence>
<evidence type="ECO:0000313" key="3">
    <source>
        <dbReference type="EMBL" id="MBD3704066.1"/>
    </source>
</evidence>
<evidence type="ECO:0000313" key="17">
    <source>
        <dbReference type="Proteomes" id="UP000275975"/>
    </source>
</evidence>
<dbReference type="Proteomes" id="UP000275975">
    <property type="component" value="Unassembled WGS sequence"/>
</dbReference>
<dbReference type="Proteomes" id="UP000652007">
    <property type="component" value="Unassembled WGS sequence"/>
</dbReference>
<dbReference type="Proteomes" id="UP000283322">
    <property type="component" value="Unassembled WGS sequence"/>
</dbReference>
<evidence type="ECO:0000313" key="13">
    <source>
        <dbReference type="EMBL" id="RRF07851.1"/>
    </source>
</evidence>
<dbReference type="EMBL" id="JACXTH010000001">
    <property type="protein sequence ID" value="MBD3704066.1"/>
    <property type="molecule type" value="Genomic_DNA"/>
</dbReference>
<dbReference type="Proteomes" id="UP000254657">
    <property type="component" value="Unassembled WGS sequence"/>
</dbReference>
<evidence type="ECO:0000313" key="20">
    <source>
        <dbReference type="Proteomes" id="UP000325127"/>
    </source>
</evidence>
<dbReference type="AlphaFoldDB" id="A0A1V8B081"/>
<evidence type="ECO:0000313" key="4">
    <source>
        <dbReference type="EMBL" id="MBD3719694.1"/>
    </source>
</evidence>
<evidence type="ECO:0000313" key="10">
    <source>
        <dbReference type="EMBL" id="RBZ23649.1"/>
    </source>
</evidence>
<dbReference type="EMBL" id="JACXTD010000001">
    <property type="protein sequence ID" value="MBD3702258.1"/>
    <property type="molecule type" value="Genomic_DNA"/>
</dbReference>
<dbReference type="Proteomes" id="UP000485085">
    <property type="component" value="Unassembled WGS sequence"/>
</dbReference>
<organism evidence="7 15">
    <name type="scientific">Klebsiella pneumoniae</name>
    <dbReference type="NCBI Taxonomy" id="573"/>
    <lineage>
        <taxon>Bacteria</taxon>
        <taxon>Pseudomonadati</taxon>
        <taxon>Pseudomonadota</taxon>
        <taxon>Gammaproteobacteria</taxon>
        <taxon>Enterobacterales</taxon>
        <taxon>Enterobacteriaceae</taxon>
        <taxon>Klebsiella/Raoultella group</taxon>
        <taxon>Klebsiella</taxon>
        <taxon>Klebsiella pneumoniae complex</taxon>
    </lineage>
</organism>
<evidence type="ECO:0000313" key="8">
    <source>
        <dbReference type="EMBL" id="PLE26701.1"/>
    </source>
</evidence>
<evidence type="ECO:0000313" key="2">
    <source>
        <dbReference type="EMBL" id="MBD3702258.1"/>
    </source>
</evidence>
<dbReference type="EMBL" id="SMTN01000001">
    <property type="protein sequence ID" value="TDK07251.1"/>
    <property type="molecule type" value="Genomic_DNA"/>
</dbReference>
<name>A0A1V8B081_KLEPN</name>
<reference evidence="9 20" key="10">
    <citation type="submission" date="2019-08" db="EMBL/GenBank/DDBJ databases">
        <title>Emergence of NDM-5-producing hypervirulent Klebsiella pneumoniae from clinical infections.</title>
        <authorList>
            <person name="Shen Z."/>
            <person name="Zhang H."/>
            <person name="Li M."/>
        </authorList>
    </citation>
    <scope>NUCLEOTIDE SEQUENCE [LARGE SCALE GENOMIC DNA]</scope>
    <source>
        <strain evidence="9 20">RJ18-01</strain>
    </source>
</reference>
<protein>
    <submittedName>
        <fullName evidence="7">Amino acid permease</fullName>
    </submittedName>
</protein>
<evidence type="ECO:0000313" key="14">
    <source>
        <dbReference type="EMBL" id="TDK07251.1"/>
    </source>
</evidence>
<accession>A0A1V8B081</accession>
<dbReference type="EMBL" id="NDBK01000078">
    <property type="protein sequence ID" value="OVF69426.1"/>
    <property type="molecule type" value="Genomic_DNA"/>
</dbReference>
<reference evidence="8 16" key="1">
    <citation type="journal article" date="2017" name="J. Infect. Dis.">
        <title>An Analysis of the Epidemic of Klebsiella pneumoniae Carbapenemase-Producing K. pneumoniae: Convergence of Two Evolutionary Mechanisms Creates the Perfect Storm.</title>
        <authorList>
            <person name="Rojas L.J."/>
            <person name="Weinstock G.M."/>
            <person name="De La Cadena E."/>
            <person name="Diaz L."/>
            <person name="Rios R."/>
            <person name="Hanson B.M."/>
            <person name="Brown J.S."/>
            <person name="Vats P."/>
            <person name="Phillips D.S."/>
            <person name="Nguyen H."/>
            <person name="Hujer K.M."/>
            <person name="Correa A."/>
            <person name="Adams M.D."/>
            <person name="Perez F."/>
            <person name="Sodergren E."/>
            <person name="Narechania A."/>
            <person name="Planet P.J."/>
            <person name="Villegas M.V."/>
            <person name="Bonomo R.A."/>
            <person name="Arias C.A."/>
        </authorList>
    </citation>
    <scope>NUCLEOTIDE SEQUENCE [LARGE SCALE GENOMIC DNA]</scope>
    <source>
        <strain evidence="8 16">COL-Kpn30</strain>
    </source>
</reference>
<reference evidence="6 21" key="11">
    <citation type="submission" date="2019-11" db="EMBL/GenBank/DDBJ databases">
        <title>Emergence of a novel subclone of carbapenem-resistant Klebsiella pneumoniae ST11 with enhanced virulence and transmissibility: a molecular epidemiological, clinical, genomic study.</title>
        <authorList>
            <person name="Zhou K."/>
        </authorList>
    </citation>
    <scope>NUCLEOTIDE SEQUENCE [LARGE SCALE GENOMIC DNA]</scope>
    <source>
        <strain evidence="6 21">KP_38044</strain>
    </source>
</reference>
<dbReference type="Proteomes" id="UP000196447">
    <property type="component" value="Unassembled WGS sequence"/>
</dbReference>
<evidence type="ECO:0000313" key="12">
    <source>
        <dbReference type="EMBL" id="ROG87364.1"/>
    </source>
</evidence>
<gene>
    <name evidence="7" type="ORF">B5L96_17360</name>
    <name evidence="8" type="ORF">B6I68_16415</name>
    <name evidence="12" type="ORF">BL124_00028795</name>
    <name evidence="10" type="ORF">DM078_10275</name>
    <name evidence="11" type="ORF">DW286_07475</name>
    <name evidence="14" type="ORF">E1814_00245</name>
    <name evidence="13" type="ORF">EAO17_17390</name>
    <name evidence="9" type="ORF">FZ928_17780</name>
    <name evidence="6" type="ORF">GNF00_21150</name>
    <name evidence="2" type="ORF">IE986_14945</name>
    <name evidence="4" type="ORF">IE988_06685</name>
    <name evidence="3" type="ORF">IE990_04275</name>
    <name evidence="1" type="ORF">IE991_03785</name>
    <name evidence="5" type="ORF">IE992_14985</name>
</gene>
<dbReference type="EMBL" id="QRCF01000006">
    <property type="protein sequence ID" value="RDT94307.1"/>
    <property type="molecule type" value="Genomic_DNA"/>
</dbReference>
<evidence type="ECO:0000313" key="9">
    <source>
        <dbReference type="EMBL" id="QEP92977.1"/>
    </source>
</evidence>
<evidence type="ECO:0000313" key="1">
    <source>
        <dbReference type="EMBL" id="MBD3700648.1"/>
    </source>
</evidence>
<dbReference type="Proteomes" id="UP000294951">
    <property type="component" value="Unassembled WGS sequence"/>
</dbReference>
<reference evidence="13 17" key="8">
    <citation type="journal article" date="2019" name="Antimicrob. Agents Chemother.">
        <title>Applying Rapid Whole Genome Sequencing to Predict Phenotypic Antimicrobial Susceptibility Testing Results Among Carbapenem-Resistant Klebsiella pneumoniae Clinical Isolates.</title>
        <authorList>
            <person name="Tamma P.D."/>
            <person name="Fan Y."/>
            <person name="Bergman Y."/>
            <person name="Pertea G."/>
            <person name="Kazmi A."/>
            <person name="Lewis S."/>
            <person name="Carroll K.C."/>
            <person name="Schatz M.C."/>
            <person name="Timp W."/>
            <person name="Simner P.J."/>
        </authorList>
    </citation>
    <scope>NUCLEOTIDE SEQUENCE [LARGE SCALE GENOMIC DNA]</scope>
    <source>
        <strain evidence="13 17">KLPN_104</strain>
    </source>
</reference>
<evidence type="ECO:0000313" key="5">
    <source>
        <dbReference type="EMBL" id="MBD3721238.1"/>
    </source>
</evidence>
<evidence type="ECO:0000313" key="21">
    <source>
        <dbReference type="Proteomes" id="UP000485085"/>
    </source>
</evidence>
<sequence>MAAMSLGIYYWGARSCLPQANFSGDEEE</sequence>
<dbReference type="Proteomes" id="UP000325127">
    <property type="component" value="Chromosome"/>
</dbReference>
<evidence type="ECO:0000313" key="18">
    <source>
        <dbReference type="Proteomes" id="UP000283322"/>
    </source>
</evidence>
<reference evidence="10" key="5">
    <citation type="submission" date="2018-08" db="EMBL/GenBank/DDBJ databases">
        <title>Klebsiella pneumoniae genome sequencing and assembly.</title>
        <authorList>
            <person name="Martins R.C.R."/>
            <person name="Perdigao-Neto L.V."/>
            <person name="Costa S.F."/>
            <person name="Levin A.S.S."/>
        </authorList>
    </citation>
    <scope>NUCLEOTIDE SEQUENCE</scope>
    <source>
        <strain evidence="10">BC_5001</strain>
    </source>
</reference>
<evidence type="ECO:0000313" key="7">
    <source>
        <dbReference type="EMBL" id="OVF69426.1"/>
    </source>
</evidence>
<evidence type="ECO:0000313" key="11">
    <source>
        <dbReference type="EMBL" id="RDT94307.1"/>
    </source>
</evidence>
<dbReference type="EMBL" id="JACXTI010000002">
    <property type="protein sequence ID" value="MBD3700648.1"/>
    <property type="molecule type" value="Genomic_DNA"/>
</dbReference>
<dbReference type="EMBL" id="CP043670">
    <property type="protein sequence ID" value="QEP92977.1"/>
    <property type="molecule type" value="Genomic_DNA"/>
</dbReference>
<dbReference type="EMBL" id="JACXTF010000001">
    <property type="protein sequence ID" value="MBD3719694.1"/>
    <property type="molecule type" value="Genomic_DNA"/>
</dbReference>
<reference evidence="10" key="4">
    <citation type="submission" date="2018-07" db="EMBL/GenBank/DDBJ databases">
        <authorList>
            <person name="Martins R.C."/>
            <person name="Perdigao-Neto L.V."/>
            <person name="Costa S.F."/>
            <person name="Levin A.S.S."/>
        </authorList>
    </citation>
    <scope>NUCLEOTIDE SEQUENCE</scope>
    <source>
        <strain evidence="10">BC_5001</strain>
    </source>
</reference>
<dbReference type="Proteomes" id="UP000622731">
    <property type="component" value="Unassembled WGS sequence"/>
</dbReference>
<dbReference type="EMBL" id="QOHW01000006">
    <property type="protein sequence ID" value="RBZ23649.1"/>
    <property type="molecule type" value="Genomic_DNA"/>
</dbReference>
<dbReference type="Proteomes" id="UP000253559">
    <property type="component" value="Unassembled WGS sequence"/>
</dbReference>
<proteinExistence type="predicted"/>
<dbReference type="Proteomes" id="UP000655796">
    <property type="component" value="Unassembled WGS sequence"/>
</dbReference>
<reference evidence="12 18" key="6">
    <citation type="submission" date="2018-10" db="EMBL/GenBank/DDBJ databases">
        <authorList>
            <person name="Vanduin D."/>
            <person name="Fouts D."/>
            <person name="Wright M."/>
            <person name="Sutton G."/>
            <person name="Nguyen K."/>
            <person name="Kreiswirth B."/>
            <person name="Chen L."/>
            <person name="Rojas L."/>
            <person name="Hujer A."/>
            <person name="Hujer K."/>
            <person name="Bonomo R."/>
            <person name="Adams M."/>
        </authorList>
    </citation>
    <scope>NUCLEOTIDE SEQUENCE [LARGE SCALE GENOMIC DNA]</scope>
    <source>
        <strain evidence="12 18">CRK0165</strain>
    </source>
</reference>